<dbReference type="PANTHER" id="PTHR38459">
    <property type="entry name" value="PROPHAGE BACTOPRENOL-LINKED GLUCOSE TRANSLOCASE HOMOLOG"/>
    <property type="match status" value="1"/>
</dbReference>
<keyword evidence="9" id="KW-1185">Reference proteome</keyword>
<evidence type="ECO:0000256" key="6">
    <source>
        <dbReference type="SAM" id="Phobius"/>
    </source>
</evidence>
<proteinExistence type="inferred from homology"/>
<dbReference type="Proteomes" id="UP000237839">
    <property type="component" value="Unassembled WGS sequence"/>
</dbReference>
<evidence type="ECO:0000256" key="4">
    <source>
        <dbReference type="ARBA" id="ARBA00022989"/>
    </source>
</evidence>
<comment type="subcellular location">
    <subcellularLocation>
        <location evidence="1">Membrane</location>
        <topology evidence="1">Multi-pass membrane protein</topology>
    </subcellularLocation>
</comment>
<evidence type="ECO:0000313" key="8">
    <source>
        <dbReference type="EMBL" id="PRC93959.1"/>
    </source>
</evidence>
<dbReference type="GO" id="GO:0000271">
    <property type="term" value="P:polysaccharide biosynthetic process"/>
    <property type="evidence" value="ECO:0007669"/>
    <property type="project" value="InterPro"/>
</dbReference>
<name>A0A2S9H1V7_9BURK</name>
<evidence type="ECO:0000259" key="7">
    <source>
        <dbReference type="Pfam" id="PF04138"/>
    </source>
</evidence>
<dbReference type="Pfam" id="PF04138">
    <property type="entry name" value="GtrA_DPMS_TM"/>
    <property type="match status" value="1"/>
</dbReference>
<keyword evidence="5 6" id="KW-0472">Membrane</keyword>
<feature type="transmembrane region" description="Helical" evidence="6">
    <location>
        <begin position="101"/>
        <end position="123"/>
    </location>
</feature>
<feature type="transmembrane region" description="Helical" evidence="6">
    <location>
        <begin position="12"/>
        <end position="33"/>
    </location>
</feature>
<dbReference type="PANTHER" id="PTHR38459:SF1">
    <property type="entry name" value="PROPHAGE BACTOPRENOL-LINKED GLUCOSE TRANSLOCASE HOMOLOG"/>
    <property type="match status" value="1"/>
</dbReference>
<protein>
    <submittedName>
        <fullName evidence="8">GtrA-like protein</fullName>
    </submittedName>
</protein>
<evidence type="ECO:0000256" key="1">
    <source>
        <dbReference type="ARBA" id="ARBA00004141"/>
    </source>
</evidence>
<comment type="caution">
    <text evidence="8">The sequence shown here is derived from an EMBL/GenBank/DDBJ whole genome shotgun (WGS) entry which is preliminary data.</text>
</comment>
<evidence type="ECO:0000256" key="2">
    <source>
        <dbReference type="ARBA" id="ARBA00009399"/>
    </source>
</evidence>
<organism evidence="8 9">
    <name type="scientific">Solimicrobium silvestre</name>
    <dbReference type="NCBI Taxonomy" id="2099400"/>
    <lineage>
        <taxon>Bacteria</taxon>
        <taxon>Pseudomonadati</taxon>
        <taxon>Pseudomonadota</taxon>
        <taxon>Betaproteobacteria</taxon>
        <taxon>Burkholderiales</taxon>
        <taxon>Oxalobacteraceae</taxon>
        <taxon>Solimicrobium</taxon>
    </lineage>
</organism>
<feature type="transmembrane region" description="Helical" evidence="6">
    <location>
        <begin position="39"/>
        <end position="61"/>
    </location>
</feature>
<dbReference type="OrthoDB" id="8758470at2"/>
<dbReference type="EMBL" id="PUGF01000004">
    <property type="protein sequence ID" value="PRC93959.1"/>
    <property type="molecule type" value="Genomic_DNA"/>
</dbReference>
<dbReference type="GO" id="GO:0005886">
    <property type="term" value="C:plasma membrane"/>
    <property type="evidence" value="ECO:0007669"/>
    <property type="project" value="TreeGrafter"/>
</dbReference>
<dbReference type="AlphaFoldDB" id="A0A2S9H1V7"/>
<dbReference type="RefSeq" id="WP_105530834.1">
    <property type="nucleotide sequence ID" value="NZ_PUGF01000004.1"/>
</dbReference>
<comment type="similarity">
    <text evidence="2">Belongs to the GtrA family.</text>
</comment>
<gene>
    <name evidence="8" type="ORF">S2091_1132</name>
</gene>
<reference evidence="8 9" key="1">
    <citation type="submission" date="2018-02" db="EMBL/GenBank/DDBJ databases">
        <title>Solimicrobium silvestre gen. nov., sp. nov., isolated from alpine forest soil.</title>
        <authorList>
            <person name="Margesin R."/>
            <person name="Albuquerque L."/>
            <person name="Zhang D.-C."/>
            <person name="Froufe H.J.C."/>
            <person name="Severino R."/>
            <person name="Roxo I."/>
            <person name="Egas C."/>
            <person name="Da Costa M.S."/>
        </authorList>
    </citation>
    <scope>NUCLEOTIDE SEQUENCE [LARGE SCALE GENOMIC DNA]</scope>
    <source>
        <strain evidence="8 9">S20-91</strain>
    </source>
</reference>
<accession>A0A2S9H1V7</accession>
<keyword evidence="3 6" id="KW-0812">Transmembrane</keyword>
<evidence type="ECO:0000256" key="5">
    <source>
        <dbReference type="ARBA" id="ARBA00023136"/>
    </source>
</evidence>
<dbReference type="InterPro" id="IPR007267">
    <property type="entry name" value="GtrA_DPMS_TM"/>
</dbReference>
<evidence type="ECO:0000256" key="3">
    <source>
        <dbReference type="ARBA" id="ARBA00022692"/>
    </source>
</evidence>
<evidence type="ECO:0000313" key="9">
    <source>
        <dbReference type="Proteomes" id="UP000237839"/>
    </source>
</evidence>
<feature type="transmembrane region" description="Helical" evidence="6">
    <location>
        <begin position="73"/>
        <end position="95"/>
    </location>
</feature>
<dbReference type="InterPro" id="IPR051401">
    <property type="entry name" value="GtrA_CellWall_Glycosyl"/>
</dbReference>
<keyword evidence="4 6" id="KW-1133">Transmembrane helix</keyword>
<feature type="domain" description="GtrA/DPMS transmembrane" evidence="7">
    <location>
        <begin position="14"/>
        <end position="124"/>
    </location>
</feature>
<sequence length="125" mass="13999">MRKFFIRQRQFFVFIVGGGVCALIDIGLMQLLIAFGINYVGATSTGFLAGLLINYAFHANLTFRANTTSRRFVRYLCVVVINYLITIASVSLSMSLTETPLIGKLVSLPIIAINGYMLSKYWIFK</sequence>